<dbReference type="Pfam" id="PF12833">
    <property type="entry name" value="HTH_18"/>
    <property type="match status" value="1"/>
</dbReference>
<name>A0ABX3HDX0_PAEBO</name>
<dbReference type="Gene3D" id="1.10.10.60">
    <property type="entry name" value="Homeodomain-like"/>
    <property type="match status" value="2"/>
</dbReference>
<dbReference type="RefSeq" id="WP_076110474.1">
    <property type="nucleotide sequence ID" value="NZ_MPTB01000011.1"/>
</dbReference>
<dbReference type="CDD" id="cd17536">
    <property type="entry name" value="REC_YesN-like"/>
    <property type="match status" value="1"/>
</dbReference>
<dbReference type="InterPro" id="IPR011006">
    <property type="entry name" value="CheY-like_superfamily"/>
</dbReference>
<protein>
    <recommendedName>
        <fullName evidence="9">DNA-binding response regulator</fullName>
    </recommendedName>
</protein>
<dbReference type="InterPro" id="IPR018060">
    <property type="entry name" value="HTH_AraC"/>
</dbReference>
<evidence type="ECO:0000256" key="4">
    <source>
        <dbReference type="PROSITE-ProRule" id="PRU00169"/>
    </source>
</evidence>
<dbReference type="PANTHER" id="PTHR43280">
    <property type="entry name" value="ARAC-FAMILY TRANSCRIPTIONAL REGULATOR"/>
    <property type="match status" value="1"/>
</dbReference>
<keyword evidence="3" id="KW-0804">Transcription</keyword>
<dbReference type="EMBL" id="MPTB01000011">
    <property type="protein sequence ID" value="OMD48713.1"/>
    <property type="molecule type" value="Genomic_DNA"/>
</dbReference>
<dbReference type="SUPFAM" id="SSF52172">
    <property type="entry name" value="CheY-like"/>
    <property type="match status" value="1"/>
</dbReference>
<keyword evidence="1" id="KW-0805">Transcription regulation</keyword>
<dbReference type="Proteomes" id="UP000187412">
    <property type="component" value="Unassembled WGS sequence"/>
</dbReference>
<dbReference type="Pfam" id="PF00072">
    <property type="entry name" value="Response_reg"/>
    <property type="match status" value="1"/>
</dbReference>
<dbReference type="SMART" id="SM00342">
    <property type="entry name" value="HTH_ARAC"/>
    <property type="match status" value="1"/>
</dbReference>
<dbReference type="InterPro" id="IPR009057">
    <property type="entry name" value="Homeodomain-like_sf"/>
</dbReference>
<evidence type="ECO:0000259" key="6">
    <source>
        <dbReference type="PROSITE" id="PS50110"/>
    </source>
</evidence>
<dbReference type="Gene3D" id="3.40.50.2300">
    <property type="match status" value="1"/>
</dbReference>
<keyword evidence="8" id="KW-1185">Reference proteome</keyword>
<dbReference type="PROSITE" id="PS01124">
    <property type="entry name" value="HTH_ARAC_FAMILY_2"/>
    <property type="match status" value="1"/>
</dbReference>
<comment type="caution">
    <text evidence="7">The sequence shown here is derived from an EMBL/GenBank/DDBJ whole genome shotgun (WGS) entry which is preliminary data.</text>
</comment>
<dbReference type="PROSITE" id="PS50110">
    <property type="entry name" value="RESPONSE_REGULATORY"/>
    <property type="match status" value="1"/>
</dbReference>
<evidence type="ECO:0000313" key="8">
    <source>
        <dbReference type="Proteomes" id="UP000187412"/>
    </source>
</evidence>
<proteinExistence type="predicted"/>
<feature type="domain" description="HTH araC/xylS-type" evidence="5">
    <location>
        <begin position="391"/>
        <end position="489"/>
    </location>
</feature>
<evidence type="ECO:0000313" key="7">
    <source>
        <dbReference type="EMBL" id="OMD48713.1"/>
    </source>
</evidence>
<dbReference type="PANTHER" id="PTHR43280:SF2">
    <property type="entry name" value="HTH-TYPE TRANSCRIPTIONAL REGULATOR EXSA"/>
    <property type="match status" value="1"/>
</dbReference>
<evidence type="ECO:0000256" key="1">
    <source>
        <dbReference type="ARBA" id="ARBA00023015"/>
    </source>
</evidence>
<dbReference type="SMART" id="SM00448">
    <property type="entry name" value="REC"/>
    <property type="match status" value="1"/>
</dbReference>
<evidence type="ECO:0008006" key="9">
    <source>
        <dbReference type="Google" id="ProtNLM"/>
    </source>
</evidence>
<evidence type="ECO:0000259" key="5">
    <source>
        <dbReference type="PROSITE" id="PS01124"/>
    </source>
</evidence>
<dbReference type="InterPro" id="IPR001789">
    <property type="entry name" value="Sig_transdc_resp-reg_receiver"/>
</dbReference>
<reference evidence="7 8" key="1">
    <citation type="submission" date="2016-10" db="EMBL/GenBank/DDBJ databases">
        <title>Paenibacillus species isolates.</title>
        <authorList>
            <person name="Beno S.M."/>
        </authorList>
    </citation>
    <scope>NUCLEOTIDE SEQUENCE [LARGE SCALE GENOMIC DNA]</scope>
    <source>
        <strain evidence="7 8">FSL H7-0744</strain>
    </source>
</reference>
<keyword evidence="2" id="KW-0238">DNA-binding</keyword>
<gene>
    <name evidence="7" type="ORF">BSK56_10520</name>
</gene>
<sequence>MRVLVADDEKLSRVSLISMLEESERDISIAGEATNGEDLLNALSKMQPDVAFVDIRMPKMNGLEAIERGRKLSPHTQWVILSGFSEFDYARKALSLGAFMYLLKPLGMEELGAVLDSLFTKIDQTYQRLDDEFEHYILAALNNGQSPGLAEFVSEARYTKYKVLLIATDTHAFPGQMEQAKHCLYRAIQEAVSGWSSLTCRVAIFTLTSGETAVAMCWQEGEPKDDLQMEVMTDSIYHRINRLTNQRIAYTQVDSSIYANIGGMLAGLQDIRRLLPLRAVIGINHRFSLEELQKQPPAAAHMGLVMTKLVDDYHHHLYMDYCRELEEITTLLRTEQHSKQQIKHMRSFIQYGMNDSAELETAELTTLLTRHADKLLSDKKKLEGEPPDMISEVIYSIEQHYASNISIAQLAERLRITPNYLSSTFHKKTGTTFTKYLTRLRIHRAKELLSTTNLPVKDIALQVGYYSTRHFVKLFIESEGCYPTEYKKQARL</sequence>
<organism evidence="7 8">
    <name type="scientific">Paenibacillus borealis</name>
    <dbReference type="NCBI Taxonomy" id="160799"/>
    <lineage>
        <taxon>Bacteria</taxon>
        <taxon>Bacillati</taxon>
        <taxon>Bacillota</taxon>
        <taxon>Bacilli</taxon>
        <taxon>Bacillales</taxon>
        <taxon>Paenibacillaceae</taxon>
        <taxon>Paenibacillus</taxon>
    </lineage>
</organism>
<accession>A0ABX3HDX0</accession>
<feature type="domain" description="Response regulatory" evidence="6">
    <location>
        <begin position="2"/>
        <end position="119"/>
    </location>
</feature>
<evidence type="ECO:0000256" key="2">
    <source>
        <dbReference type="ARBA" id="ARBA00023125"/>
    </source>
</evidence>
<feature type="modified residue" description="4-aspartylphosphate" evidence="4">
    <location>
        <position position="54"/>
    </location>
</feature>
<evidence type="ECO:0000256" key="3">
    <source>
        <dbReference type="ARBA" id="ARBA00023163"/>
    </source>
</evidence>
<dbReference type="SUPFAM" id="SSF46689">
    <property type="entry name" value="Homeodomain-like"/>
    <property type="match status" value="2"/>
</dbReference>
<keyword evidence="4" id="KW-0597">Phosphoprotein</keyword>